<dbReference type="PANTHER" id="PTHR46033">
    <property type="entry name" value="PROTEIN MAIN-LIKE 2"/>
    <property type="match status" value="1"/>
</dbReference>
<comment type="caution">
    <text evidence="2">The sequence shown here is derived from an EMBL/GenBank/DDBJ whole genome shotgun (WGS) entry which is preliminary data.</text>
</comment>
<dbReference type="PANTHER" id="PTHR46033:SF8">
    <property type="entry name" value="PROTEIN MAINTENANCE OF MERISTEMS-LIKE"/>
    <property type="match status" value="1"/>
</dbReference>
<dbReference type="Pfam" id="PF10536">
    <property type="entry name" value="PMD"/>
    <property type="match status" value="2"/>
</dbReference>
<protein>
    <recommendedName>
        <fullName evidence="1">Aminotransferase-like plant mobile domain-containing protein</fullName>
    </recommendedName>
</protein>
<gene>
    <name evidence="2" type="ORF">LITE_LOCUS2581</name>
</gene>
<sequence>MGRSLGLTEPGGPVIPHVIPSFGDHIAFALWTSPAQDRGLLDCCHRSGSVESFRRYEWSSEGSQKVVEGTGLSHLAGCMMQHLDTTLITTFVERWQPDTNTFHMPFGEMPILLHDVHHILRIPVEGELMRDDLHPGVLKLDMHDLVLVPVDGHVGGPAAGYAWGAAALAYLYRQLGMATRVGSKSICGCLTLLQAWIYEYFPLFRPSQILQAPDAPRASSWVCHRFAGGDDARHRLVRYRQMLDEMLGEDVSWTPYERDAGTEILPSLYTGVICFADIAEGYDPA</sequence>
<feature type="domain" description="Aminotransferase-like plant mobile" evidence="1">
    <location>
        <begin position="80"/>
        <end position="127"/>
    </location>
</feature>
<dbReference type="InterPro" id="IPR019557">
    <property type="entry name" value="AminoTfrase-like_pln_mobile"/>
</dbReference>
<proteinExistence type="predicted"/>
<organism evidence="2 3">
    <name type="scientific">Linum tenue</name>
    <dbReference type="NCBI Taxonomy" id="586396"/>
    <lineage>
        <taxon>Eukaryota</taxon>
        <taxon>Viridiplantae</taxon>
        <taxon>Streptophyta</taxon>
        <taxon>Embryophyta</taxon>
        <taxon>Tracheophyta</taxon>
        <taxon>Spermatophyta</taxon>
        <taxon>Magnoliopsida</taxon>
        <taxon>eudicotyledons</taxon>
        <taxon>Gunneridae</taxon>
        <taxon>Pentapetalae</taxon>
        <taxon>rosids</taxon>
        <taxon>fabids</taxon>
        <taxon>Malpighiales</taxon>
        <taxon>Linaceae</taxon>
        <taxon>Linum</taxon>
    </lineage>
</organism>
<dbReference type="EMBL" id="CAMGYJ010000002">
    <property type="protein sequence ID" value="CAI0380249.1"/>
    <property type="molecule type" value="Genomic_DNA"/>
</dbReference>
<dbReference type="InterPro" id="IPR044824">
    <property type="entry name" value="MAIN-like"/>
</dbReference>
<dbReference type="Proteomes" id="UP001154282">
    <property type="component" value="Unassembled WGS sequence"/>
</dbReference>
<feature type="non-terminal residue" evidence="2">
    <location>
        <position position="285"/>
    </location>
</feature>
<evidence type="ECO:0000259" key="1">
    <source>
        <dbReference type="Pfam" id="PF10536"/>
    </source>
</evidence>
<dbReference type="GO" id="GO:0010073">
    <property type="term" value="P:meristem maintenance"/>
    <property type="evidence" value="ECO:0007669"/>
    <property type="project" value="InterPro"/>
</dbReference>
<dbReference type="AlphaFoldDB" id="A0AAV0H4M6"/>
<evidence type="ECO:0000313" key="2">
    <source>
        <dbReference type="EMBL" id="CAI0380249.1"/>
    </source>
</evidence>
<accession>A0AAV0H4M6</accession>
<name>A0AAV0H4M6_9ROSI</name>
<keyword evidence="3" id="KW-1185">Reference proteome</keyword>
<reference evidence="2" key="1">
    <citation type="submission" date="2022-08" db="EMBL/GenBank/DDBJ databases">
        <authorList>
            <person name="Gutierrez-Valencia J."/>
        </authorList>
    </citation>
    <scope>NUCLEOTIDE SEQUENCE</scope>
</reference>
<evidence type="ECO:0000313" key="3">
    <source>
        <dbReference type="Proteomes" id="UP001154282"/>
    </source>
</evidence>
<feature type="domain" description="Aminotransferase-like plant mobile" evidence="1">
    <location>
        <begin position="160"/>
        <end position="260"/>
    </location>
</feature>